<dbReference type="Pfam" id="PF10686">
    <property type="entry name" value="YAcAr"/>
    <property type="match status" value="1"/>
</dbReference>
<proteinExistence type="predicted"/>
<protein>
    <submittedName>
        <fullName evidence="2">DUF2493 domain-containing protein</fullName>
    </submittedName>
</protein>
<keyword evidence="3" id="KW-1185">Reference proteome</keyword>
<dbReference type="OrthoDB" id="4224528at2"/>
<reference evidence="2 3" key="1">
    <citation type="submission" date="2019-03" db="EMBL/GenBank/DDBJ databases">
        <title>Draft genome sequences of novel Actinobacteria.</title>
        <authorList>
            <person name="Sahin N."/>
            <person name="Ay H."/>
            <person name="Saygin H."/>
        </authorList>
    </citation>
    <scope>NUCLEOTIDE SEQUENCE [LARGE SCALE GENOMIC DNA]</scope>
    <source>
        <strain evidence="2 3">JCM 30547</strain>
    </source>
</reference>
<gene>
    <name evidence="2" type="ORF">E1261_00415</name>
</gene>
<dbReference type="EMBL" id="SMKA01000001">
    <property type="protein sequence ID" value="TDC35823.1"/>
    <property type="molecule type" value="Genomic_DNA"/>
</dbReference>
<evidence type="ECO:0000313" key="2">
    <source>
        <dbReference type="EMBL" id="TDC35823.1"/>
    </source>
</evidence>
<feature type="domain" description="YspA cpYpsA-related SLOG" evidence="1">
    <location>
        <begin position="8"/>
        <end position="67"/>
    </location>
</feature>
<accession>A0A4R4QKG6</accession>
<organism evidence="2 3">
    <name type="scientific">Kribbella albertanoniae</name>
    <dbReference type="NCBI Taxonomy" id="1266829"/>
    <lineage>
        <taxon>Bacteria</taxon>
        <taxon>Bacillati</taxon>
        <taxon>Actinomycetota</taxon>
        <taxon>Actinomycetes</taxon>
        <taxon>Propionibacteriales</taxon>
        <taxon>Kribbellaceae</taxon>
        <taxon>Kribbella</taxon>
    </lineage>
</organism>
<name>A0A4R4QKG6_9ACTN</name>
<evidence type="ECO:0000313" key="3">
    <source>
        <dbReference type="Proteomes" id="UP000295075"/>
    </source>
</evidence>
<comment type="caution">
    <text evidence="2">The sequence shown here is derived from an EMBL/GenBank/DDBJ whole genome shotgun (WGS) entry which is preliminary data.</text>
</comment>
<sequence length="170" mass="19645">MKFELDEPRVLFCGSRRWPWPRTVEAVLDRLATRHGDRLVVIEGAATGADQAAHQWCERRGLSDDRHRCHPVDWRAERRARPKDWRMAGPDRNTRMLLQDRPQLIVAFHDHFVLASGGTSDMALRGLLREVPVWLTPGENPLVGRWLTLDLFPQQRSDRVRRELDAADAA</sequence>
<dbReference type="InterPro" id="IPR019627">
    <property type="entry name" value="YAcAr"/>
</dbReference>
<dbReference type="AlphaFoldDB" id="A0A4R4QKG6"/>
<evidence type="ECO:0000259" key="1">
    <source>
        <dbReference type="Pfam" id="PF10686"/>
    </source>
</evidence>
<dbReference type="RefSeq" id="WP_132399894.1">
    <property type="nucleotide sequence ID" value="NZ_SMKA01000001.1"/>
</dbReference>
<dbReference type="Proteomes" id="UP000295075">
    <property type="component" value="Unassembled WGS sequence"/>
</dbReference>